<keyword evidence="15" id="KW-0687">Ribonucleoprotein</keyword>
<keyword evidence="14" id="KW-0539">Nucleus</keyword>
<sequence>MAVELFVTKTLDLISKERDAEIAETQDLTQRLSAKELQRRGICLLKLEIKSRRSGLYGRMVLVFGSQLGPGAKQVKVELPSHNFTPGDIVGLGLMKSQATDKPLATGLVSQVNACEICVAFDDSEDVLELDDDEAYKLTKLANDVTYRRLKTVLNDLSNSRGGPSQRLIDTLFGLEEVSPSGAEFPITFVNENLDESQKEAVKFALTQKEVAIIHGPPGTGKTTTVVELIIQAVKQGLKVLATAPSNIAVDNLVERLALHKQRIVRVGHPARLLTHLQKYSLDAIISGSEHTDVVEDVKSDIHKVLNKLKKTKNKGEKRALRDEMKLLKKEATQREEAATKDILSRADVVLVTLTSASRDGPLKYLKEDHFDLVVIDECSQALEAACWIGLLRARRCVLAGDHKQLPPTILSKEAAAAGLELTLMERLLKTLSEEKGKDVVRMLTTQYRMHQDIMEWASQQLYQGTLVAHPSVASHLLSDLVDVSDDEETTSPLLIIDTAGCDLYELDLPEEVSKGNEGEADIVASHVDDLVKRGVKPADIAVIAPYNLQVDLIRLRLSSKYPSLEVKSVDGFQGREKEAVIISMVRSNPTGEVGFLAEKRRINVAVTRARRHLTVVCDTETVCHDNFIKSLVDYMTEKGDVQSAHQYIQDGKVHQTFSKNATDTHKVVSRSEEKQVAHKKHVSSQHSLQSKEEKLIVYRKQLEAFKDDSTQSVLDFPVTLTSHDRMVIHEVAEQLSLYHASIGEEKNRHIRVSKMKIDLPLSNSCEDNDHIDKNRTEQVAEITPADQLELSSTKELADEKDLKSSPDVQDISNKVEKQPKNPDTESTNKKQKLKVKINKQTEKGRQSQNSVTELPDNCAIDDDIKQCCHCQKNIRIANLALHELHCSRLKKTKDINAEGGEKIPEQGGAKKKEVKATEKKKPAMKSQTHKVAEVLGKIDPNDFEGLIASITELDSKCAFRKCKTLTNTLGRNCEHCTRRFCLTHLMPEVHGCGDAAKEAARRVISREGVLHSGSGVPNKKPNSARRAQLELKLEKKIGDLTNKRSKNTEKKKS</sequence>
<keyword evidence="6" id="KW-0547">Nucleotide-binding</keyword>
<dbReference type="SMART" id="SM00487">
    <property type="entry name" value="DEXDc"/>
    <property type="match status" value="1"/>
</dbReference>
<feature type="coiled-coil region" evidence="18">
    <location>
        <begin position="295"/>
        <end position="338"/>
    </location>
</feature>
<keyword evidence="12" id="KW-0694">RNA-binding</keyword>
<dbReference type="Gene3D" id="4.10.1110.10">
    <property type="entry name" value="AN1-like Zinc finger"/>
    <property type="match status" value="1"/>
</dbReference>
<evidence type="ECO:0000256" key="12">
    <source>
        <dbReference type="ARBA" id="ARBA00022884"/>
    </source>
</evidence>
<dbReference type="Gene3D" id="3.30.1370.50">
    <property type="entry name" value="R3H-like domain"/>
    <property type="match status" value="1"/>
</dbReference>
<evidence type="ECO:0000256" key="2">
    <source>
        <dbReference type="ARBA" id="ARBA00004496"/>
    </source>
</evidence>
<feature type="region of interest" description="Disordered" evidence="19">
    <location>
        <begin position="670"/>
        <end position="689"/>
    </location>
</feature>
<evidence type="ECO:0000313" key="23">
    <source>
        <dbReference type="RefSeq" id="XP_055895364.1"/>
    </source>
</evidence>
<evidence type="ECO:0000256" key="6">
    <source>
        <dbReference type="ARBA" id="ARBA00022741"/>
    </source>
</evidence>
<dbReference type="Pfam" id="PF01424">
    <property type="entry name" value="R3H"/>
    <property type="match status" value="1"/>
</dbReference>
<evidence type="ECO:0000256" key="8">
    <source>
        <dbReference type="ARBA" id="ARBA00022801"/>
    </source>
</evidence>
<evidence type="ECO:0000256" key="16">
    <source>
        <dbReference type="ARBA" id="ARBA00048432"/>
    </source>
</evidence>
<dbReference type="Pfam" id="PF01428">
    <property type="entry name" value="zf-AN1"/>
    <property type="match status" value="1"/>
</dbReference>
<keyword evidence="18" id="KW-0175">Coiled coil</keyword>
<name>A0A9W3B7E5_BIOGL</name>
<dbReference type="InterPro" id="IPR000058">
    <property type="entry name" value="Znf_AN1"/>
</dbReference>
<dbReference type="PROSITE" id="PS00055">
    <property type="entry name" value="RIBOSOMAL_S12"/>
    <property type="match status" value="1"/>
</dbReference>
<dbReference type="SMART" id="SM00382">
    <property type="entry name" value="AAA"/>
    <property type="match status" value="1"/>
</dbReference>
<feature type="domain" description="R3H" evidence="21">
    <location>
        <begin position="693"/>
        <end position="757"/>
    </location>
</feature>
<dbReference type="SMART" id="SM00154">
    <property type="entry name" value="ZnF_AN1"/>
    <property type="match status" value="1"/>
</dbReference>
<dbReference type="InterPro" id="IPR035896">
    <property type="entry name" value="AN1-like_Znf"/>
</dbReference>
<dbReference type="GO" id="GO:0005634">
    <property type="term" value="C:nucleus"/>
    <property type="evidence" value="ECO:0007669"/>
    <property type="project" value="UniProtKB-SubCell"/>
</dbReference>
<keyword evidence="22" id="KW-1185">Reference proteome</keyword>
<dbReference type="Pfam" id="PF13086">
    <property type="entry name" value="AAA_11"/>
    <property type="match status" value="1"/>
</dbReference>
<evidence type="ECO:0000256" key="11">
    <source>
        <dbReference type="ARBA" id="ARBA00022840"/>
    </source>
</evidence>
<dbReference type="InterPro" id="IPR003593">
    <property type="entry name" value="AAA+_ATPase"/>
</dbReference>
<keyword evidence="5" id="KW-0479">Metal-binding</keyword>
<dbReference type="SUPFAM" id="SSF118310">
    <property type="entry name" value="AN1-like Zinc finger"/>
    <property type="match status" value="1"/>
</dbReference>
<keyword evidence="11" id="KW-0067">ATP-binding</keyword>
<dbReference type="FunFam" id="3.30.1370.50:FF:000002">
    <property type="entry name" value="Immunoglobulin mu DNA-binding protein 2"/>
    <property type="match status" value="1"/>
</dbReference>
<keyword evidence="10" id="KW-0862">Zinc</keyword>
<dbReference type="GO" id="GO:0003735">
    <property type="term" value="F:structural constituent of ribosome"/>
    <property type="evidence" value="ECO:0007669"/>
    <property type="project" value="InterPro"/>
</dbReference>
<dbReference type="OMA" id="TIIHGPP"/>
<evidence type="ECO:0000256" key="15">
    <source>
        <dbReference type="ARBA" id="ARBA00023274"/>
    </source>
</evidence>
<evidence type="ECO:0000313" key="22">
    <source>
        <dbReference type="Proteomes" id="UP001165740"/>
    </source>
</evidence>
<evidence type="ECO:0000256" key="14">
    <source>
        <dbReference type="ARBA" id="ARBA00023242"/>
    </source>
</evidence>
<dbReference type="GO" id="GO:0003677">
    <property type="term" value="F:DNA binding"/>
    <property type="evidence" value="ECO:0007669"/>
    <property type="project" value="InterPro"/>
</dbReference>
<proteinExistence type="inferred from homology"/>
<feature type="region of interest" description="Disordered" evidence="19">
    <location>
        <begin position="792"/>
        <end position="856"/>
    </location>
</feature>
<dbReference type="GO" id="GO:0005840">
    <property type="term" value="C:ribosome"/>
    <property type="evidence" value="ECO:0007669"/>
    <property type="project" value="UniProtKB-KW"/>
</dbReference>
<dbReference type="Proteomes" id="UP001165740">
    <property type="component" value="Chromosome 8"/>
</dbReference>
<evidence type="ECO:0000256" key="18">
    <source>
        <dbReference type="SAM" id="Coils"/>
    </source>
</evidence>
<dbReference type="CDD" id="cd18044">
    <property type="entry name" value="DEXXQc_SMUBP2"/>
    <property type="match status" value="1"/>
</dbReference>
<protein>
    <submittedName>
        <fullName evidence="23">DNA-binding protein SMUBP-2-like</fullName>
    </submittedName>
</protein>
<dbReference type="RefSeq" id="XP_055895364.1">
    <property type="nucleotide sequence ID" value="XM_056039389.1"/>
</dbReference>
<dbReference type="GO" id="GO:0008270">
    <property type="term" value="F:zinc ion binding"/>
    <property type="evidence" value="ECO:0007669"/>
    <property type="project" value="UniProtKB-KW"/>
</dbReference>
<dbReference type="Gene3D" id="3.40.50.300">
    <property type="entry name" value="P-loop containing nucleotide triphosphate hydrolases"/>
    <property type="match status" value="2"/>
</dbReference>
<dbReference type="GO" id="GO:0003723">
    <property type="term" value="F:RNA binding"/>
    <property type="evidence" value="ECO:0007669"/>
    <property type="project" value="UniProtKB-KW"/>
</dbReference>
<dbReference type="GO" id="GO:0043139">
    <property type="term" value="F:5'-3' DNA helicase activity"/>
    <property type="evidence" value="ECO:0007669"/>
    <property type="project" value="TreeGrafter"/>
</dbReference>
<dbReference type="GO" id="GO:0006412">
    <property type="term" value="P:translation"/>
    <property type="evidence" value="ECO:0007669"/>
    <property type="project" value="InterPro"/>
</dbReference>
<evidence type="ECO:0000256" key="5">
    <source>
        <dbReference type="ARBA" id="ARBA00022723"/>
    </source>
</evidence>
<comment type="catalytic activity">
    <reaction evidence="16">
        <text>ATP + H2O = ADP + phosphate + H(+)</text>
        <dbReference type="Rhea" id="RHEA:13065"/>
        <dbReference type="ChEBI" id="CHEBI:15377"/>
        <dbReference type="ChEBI" id="CHEBI:15378"/>
        <dbReference type="ChEBI" id="CHEBI:30616"/>
        <dbReference type="ChEBI" id="CHEBI:43474"/>
        <dbReference type="ChEBI" id="CHEBI:456216"/>
        <dbReference type="EC" id="3.6.4.12"/>
    </reaction>
    <physiologicalReaction direction="left-to-right" evidence="16">
        <dbReference type="Rhea" id="RHEA:13066"/>
    </physiologicalReaction>
</comment>
<dbReference type="SUPFAM" id="SSF52540">
    <property type="entry name" value="P-loop containing nucleoside triphosphate hydrolases"/>
    <property type="match status" value="1"/>
</dbReference>
<keyword evidence="9" id="KW-0347">Helicase</keyword>
<evidence type="ECO:0000256" key="3">
    <source>
        <dbReference type="ARBA" id="ARBA00007913"/>
    </source>
</evidence>
<feature type="compositionally biased region" description="Basic and acidic residues" evidence="19">
    <location>
        <begin position="898"/>
        <end position="922"/>
    </location>
</feature>
<dbReference type="NCBIfam" id="TIGR00376">
    <property type="entry name" value="IGHMBP2 family helicase"/>
    <property type="match status" value="1"/>
</dbReference>
<dbReference type="PROSITE" id="PS51039">
    <property type="entry name" value="ZF_AN1"/>
    <property type="match status" value="1"/>
</dbReference>
<dbReference type="InterPro" id="IPR041677">
    <property type="entry name" value="DNA2/NAM7_AAA_11"/>
</dbReference>
<evidence type="ECO:0000256" key="17">
    <source>
        <dbReference type="PROSITE-ProRule" id="PRU00449"/>
    </source>
</evidence>
<dbReference type="GO" id="GO:0016787">
    <property type="term" value="F:hydrolase activity"/>
    <property type="evidence" value="ECO:0007669"/>
    <property type="project" value="UniProtKB-KW"/>
</dbReference>
<gene>
    <name evidence="23" type="primary">LOC106058237</name>
</gene>
<organism evidence="22 23">
    <name type="scientific">Biomphalaria glabrata</name>
    <name type="common">Bloodfluke planorb</name>
    <name type="synonym">Freshwater snail</name>
    <dbReference type="NCBI Taxonomy" id="6526"/>
    <lineage>
        <taxon>Eukaryota</taxon>
        <taxon>Metazoa</taxon>
        <taxon>Spiralia</taxon>
        <taxon>Lophotrochozoa</taxon>
        <taxon>Mollusca</taxon>
        <taxon>Gastropoda</taxon>
        <taxon>Heterobranchia</taxon>
        <taxon>Euthyneura</taxon>
        <taxon>Panpulmonata</taxon>
        <taxon>Hygrophila</taxon>
        <taxon>Lymnaeoidea</taxon>
        <taxon>Planorbidae</taxon>
        <taxon>Biomphalaria</taxon>
    </lineage>
</organism>
<dbReference type="AlphaFoldDB" id="A0A9W3B7E5"/>
<feature type="region of interest" description="Disordered" evidence="19">
    <location>
        <begin position="898"/>
        <end position="928"/>
    </location>
</feature>
<dbReference type="SMART" id="SM00393">
    <property type="entry name" value="R3H"/>
    <property type="match status" value="1"/>
</dbReference>
<evidence type="ECO:0000256" key="4">
    <source>
        <dbReference type="ARBA" id="ARBA00022490"/>
    </source>
</evidence>
<dbReference type="GO" id="GO:0005737">
    <property type="term" value="C:cytoplasm"/>
    <property type="evidence" value="ECO:0007669"/>
    <property type="project" value="UniProtKB-SubCell"/>
</dbReference>
<dbReference type="InterPro" id="IPR006032">
    <property type="entry name" value="Ribosomal_uS12"/>
</dbReference>
<dbReference type="InterPro" id="IPR004483">
    <property type="entry name" value="SMUBP-2/Hcs1-like"/>
</dbReference>
<comment type="similarity">
    <text evidence="3">Belongs to the DNA2/NAM7 helicase family.</text>
</comment>
<dbReference type="InterPro" id="IPR001374">
    <property type="entry name" value="R3H_dom"/>
</dbReference>
<dbReference type="GeneID" id="106058237"/>
<evidence type="ECO:0000256" key="19">
    <source>
        <dbReference type="SAM" id="MobiDB-lite"/>
    </source>
</evidence>
<evidence type="ECO:0000256" key="10">
    <source>
        <dbReference type="ARBA" id="ARBA00022833"/>
    </source>
</evidence>
<feature type="domain" description="AN1-type" evidence="20">
    <location>
        <begin position="952"/>
        <end position="1001"/>
    </location>
</feature>
<dbReference type="GO" id="GO:0005524">
    <property type="term" value="F:ATP binding"/>
    <property type="evidence" value="ECO:0007669"/>
    <property type="project" value="UniProtKB-KW"/>
</dbReference>
<evidence type="ECO:0000259" key="21">
    <source>
        <dbReference type="PROSITE" id="PS51061"/>
    </source>
</evidence>
<dbReference type="InterPro" id="IPR036867">
    <property type="entry name" value="R3H_dom_sf"/>
</dbReference>
<feature type="compositionally biased region" description="Basic and acidic residues" evidence="19">
    <location>
        <begin position="814"/>
        <end position="829"/>
    </location>
</feature>
<accession>A0A9W3B7E5</accession>
<comment type="subcellular location">
    <subcellularLocation>
        <location evidence="2">Cytoplasm</location>
    </subcellularLocation>
    <subcellularLocation>
        <location evidence="1">Nucleus</location>
    </subcellularLocation>
</comment>
<dbReference type="Pfam" id="PF13087">
    <property type="entry name" value="AAA_12"/>
    <property type="match status" value="1"/>
</dbReference>
<keyword evidence="7 17" id="KW-0863">Zinc-finger</keyword>
<dbReference type="PROSITE" id="PS51061">
    <property type="entry name" value="R3H"/>
    <property type="match status" value="1"/>
</dbReference>
<dbReference type="InterPro" id="IPR014001">
    <property type="entry name" value="Helicase_ATP-bd"/>
</dbReference>
<dbReference type="GO" id="GO:1990904">
    <property type="term" value="C:ribonucleoprotein complex"/>
    <property type="evidence" value="ECO:0007669"/>
    <property type="project" value="UniProtKB-KW"/>
</dbReference>
<feature type="compositionally biased region" description="Basic and acidic residues" evidence="19">
    <location>
        <begin position="796"/>
        <end position="805"/>
    </location>
</feature>
<evidence type="ECO:0000256" key="9">
    <source>
        <dbReference type="ARBA" id="ARBA00022806"/>
    </source>
</evidence>
<dbReference type="FunFam" id="3.40.50.300:FF:001146">
    <property type="entry name" value="DNA-binding protein SMUBP-2 isoform X1"/>
    <property type="match status" value="1"/>
</dbReference>
<keyword evidence="13" id="KW-0689">Ribosomal protein</keyword>
<keyword evidence="8" id="KW-0378">Hydrolase</keyword>
<reference evidence="23" key="1">
    <citation type="submission" date="2025-08" db="UniProtKB">
        <authorList>
            <consortium name="RefSeq"/>
        </authorList>
    </citation>
    <scope>IDENTIFICATION</scope>
</reference>
<dbReference type="InterPro" id="IPR050534">
    <property type="entry name" value="Coronavir_polyprotein_1ab"/>
</dbReference>
<dbReference type="OrthoDB" id="6513042at2759"/>
<dbReference type="Pfam" id="PF21138">
    <property type="entry name" value="SMUBP-2_HCS1_1B"/>
    <property type="match status" value="1"/>
</dbReference>
<evidence type="ECO:0000256" key="13">
    <source>
        <dbReference type="ARBA" id="ARBA00022980"/>
    </source>
</evidence>
<evidence type="ECO:0000256" key="7">
    <source>
        <dbReference type="ARBA" id="ARBA00022771"/>
    </source>
</evidence>
<dbReference type="PANTHER" id="PTHR43788:SF8">
    <property type="entry name" value="DNA-BINDING PROTEIN SMUBP-2"/>
    <property type="match status" value="1"/>
</dbReference>
<dbReference type="InterPro" id="IPR041679">
    <property type="entry name" value="DNA2/NAM7-like_C"/>
</dbReference>
<dbReference type="PANTHER" id="PTHR43788">
    <property type="entry name" value="DNA2/NAM7 HELICASE FAMILY MEMBER"/>
    <property type="match status" value="1"/>
</dbReference>
<evidence type="ECO:0000256" key="1">
    <source>
        <dbReference type="ARBA" id="ARBA00004123"/>
    </source>
</evidence>
<dbReference type="CDD" id="cd18808">
    <property type="entry name" value="SF1_C_Upf1"/>
    <property type="match status" value="1"/>
</dbReference>
<keyword evidence="4" id="KW-0963">Cytoplasm</keyword>
<dbReference type="InterPro" id="IPR027417">
    <property type="entry name" value="P-loop_NTPase"/>
</dbReference>
<dbReference type="InterPro" id="IPR048761">
    <property type="entry name" value="SMUBP-2_HCS1_1B"/>
</dbReference>
<evidence type="ECO:0000259" key="20">
    <source>
        <dbReference type="PROSITE" id="PS51039"/>
    </source>
</evidence>
<dbReference type="Gene3D" id="2.40.30.270">
    <property type="match status" value="1"/>
</dbReference>
<dbReference type="InterPro" id="IPR047187">
    <property type="entry name" value="SF1_C_Upf1"/>
</dbReference>
<dbReference type="SUPFAM" id="SSF82708">
    <property type="entry name" value="R3H domain"/>
    <property type="match status" value="1"/>
</dbReference>